<sequence length="101" mass="11106">MNGNVNDTPTNIIDNSQSVPITPIRSVKENGGGSQKIICDKLIKSTERSTSDAGLNGKGGGGEFFKNGKNNGTIEASFKKELNGKKRRWREFFLFRRKKSG</sequence>
<name>A0ACB0YEE8_MELEN</name>
<protein>
    <submittedName>
        <fullName evidence="1">Uncharacterized protein</fullName>
    </submittedName>
</protein>
<organism evidence="1 2">
    <name type="scientific">Meloidogyne enterolobii</name>
    <name type="common">Root-knot nematode worm</name>
    <name type="synonym">Meloidogyne mayaguensis</name>
    <dbReference type="NCBI Taxonomy" id="390850"/>
    <lineage>
        <taxon>Eukaryota</taxon>
        <taxon>Metazoa</taxon>
        <taxon>Ecdysozoa</taxon>
        <taxon>Nematoda</taxon>
        <taxon>Chromadorea</taxon>
        <taxon>Rhabditida</taxon>
        <taxon>Tylenchina</taxon>
        <taxon>Tylenchomorpha</taxon>
        <taxon>Tylenchoidea</taxon>
        <taxon>Meloidogynidae</taxon>
        <taxon>Meloidogyninae</taxon>
        <taxon>Meloidogyne</taxon>
    </lineage>
</organism>
<gene>
    <name evidence="1" type="ORF">MENTE1834_LOCUS11126</name>
</gene>
<comment type="caution">
    <text evidence="1">The sequence shown here is derived from an EMBL/GenBank/DDBJ whole genome shotgun (WGS) entry which is preliminary data.</text>
</comment>
<reference evidence="1" key="1">
    <citation type="submission" date="2023-11" db="EMBL/GenBank/DDBJ databases">
        <authorList>
            <person name="Poullet M."/>
        </authorList>
    </citation>
    <scope>NUCLEOTIDE SEQUENCE</scope>
    <source>
        <strain evidence="1">E1834</strain>
    </source>
</reference>
<dbReference type="Proteomes" id="UP001497535">
    <property type="component" value="Unassembled WGS sequence"/>
</dbReference>
<accession>A0ACB0YEE8</accession>
<keyword evidence="2" id="KW-1185">Reference proteome</keyword>
<dbReference type="EMBL" id="CAVMJV010000011">
    <property type="protein sequence ID" value="CAK5043430.1"/>
    <property type="molecule type" value="Genomic_DNA"/>
</dbReference>
<proteinExistence type="predicted"/>
<evidence type="ECO:0000313" key="1">
    <source>
        <dbReference type="EMBL" id="CAK5043430.1"/>
    </source>
</evidence>
<evidence type="ECO:0000313" key="2">
    <source>
        <dbReference type="Proteomes" id="UP001497535"/>
    </source>
</evidence>